<dbReference type="PANTHER" id="PTHR22655">
    <property type="entry name" value="ATP-DEPENDENT RNA HELICASE TDRD12-RELATED"/>
    <property type="match status" value="1"/>
</dbReference>
<dbReference type="PANTHER" id="PTHR22655:SF2">
    <property type="entry name" value="ATP-DEPENDENT RNA HELICASE TDRD12-RELATED"/>
    <property type="match status" value="1"/>
</dbReference>
<evidence type="ECO:0000256" key="4">
    <source>
        <dbReference type="ARBA" id="ARBA00022741"/>
    </source>
</evidence>
<dbReference type="InterPro" id="IPR011545">
    <property type="entry name" value="DEAD/DEAH_box_helicase_dom"/>
</dbReference>
<dbReference type="InterPro" id="IPR035437">
    <property type="entry name" value="SNase_OB-fold_sf"/>
</dbReference>
<dbReference type="Proteomes" id="UP000515160">
    <property type="component" value="Chromosome 2L"/>
</dbReference>
<dbReference type="GO" id="GO:0051321">
    <property type="term" value="P:meiotic cell cycle"/>
    <property type="evidence" value="ECO:0007669"/>
    <property type="project" value="UniProtKB-KW"/>
</dbReference>
<evidence type="ECO:0000256" key="3">
    <source>
        <dbReference type="ARBA" id="ARBA00022737"/>
    </source>
</evidence>
<evidence type="ECO:0000256" key="11">
    <source>
        <dbReference type="ARBA" id="ARBA00023254"/>
    </source>
</evidence>
<evidence type="ECO:0000259" key="13">
    <source>
        <dbReference type="Pfam" id="PF00270"/>
    </source>
</evidence>
<keyword evidence="8" id="KW-0067">ATP-binding</keyword>
<dbReference type="GO" id="GO:0003676">
    <property type="term" value="F:nucleic acid binding"/>
    <property type="evidence" value="ECO:0007669"/>
    <property type="project" value="InterPro"/>
</dbReference>
<dbReference type="Pfam" id="PF00567">
    <property type="entry name" value="TUDOR"/>
    <property type="match status" value="1"/>
</dbReference>
<keyword evidence="7 16" id="KW-0347">Helicase</keyword>
<keyword evidence="11" id="KW-0469">Meiosis</keyword>
<protein>
    <recommendedName>
        <fullName evidence="1">RNA helicase</fullName>
        <ecNumber evidence="1">3.6.4.13</ecNumber>
    </recommendedName>
</protein>
<dbReference type="Gene3D" id="3.40.50.300">
    <property type="entry name" value="P-loop containing nucleotide triphosphate hydrolases"/>
    <property type="match status" value="1"/>
</dbReference>
<dbReference type="InterPro" id="IPR027417">
    <property type="entry name" value="P-loop_NTPase"/>
</dbReference>
<evidence type="ECO:0000313" key="17">
    <source>
        <dbReference type="RefSeq" id="XP_034099477.2"/>
    </source>
</evidence>
<keyword evidence="15" id="KW-1185">Reference proteome</keyword>
<keyword evidence="4" id="KW-0547">Nucleotide-binding</keyword>
<dbReference type="Gene3D" id="2.40.50.90">
    <property type="match status" value="1"/>
</dbReference>
<dbReference type="GO" id="GO:0031047">
    <property type="term" value="P:regulatory ncRNA-mediated gene silencing"/>
    <property type="evidence" value="ECO:0007669"/>
    <property type="project" value="UniProtKB-KW"/>
</dbReference>
<evidence type="ECO:0000313" key="16">
    <source>
        <dbReference type="RefSeq" id="XP_034099476.2"/>
    </source>
</evidence>
<evidence type="ECO:0000256" key="7">
    <source>
        <dbReference type="ARBA" id="ARBA00022806"/>
    </source>
</evidence>
<dbReference type="InterPro" id="IPR002999">
    <property type="entry name" value="Tudor"/>
</dbReference>
<evidence type="ECO:0000256" key="2">
    <source>
        <dbReference type="ARBA" id="ARBA00022473"/>
    </source>
</evidence>
<dbReference type="CTD" id="34331"/>
<evidence type="ECO:0000256" key="1">
    <source>
        <dbReference type="ARBA" id="ARBA00012552"/>
    </source>
</evidence>
<proteinExistence type="predicted"/>
<dbReference type="Gene3D" id="2.30.30.140">
    <property type="match status" value="2"/>
</dbReference>
<sequence length="1467" mass="168285">MPDCDDKKLNGWSPEETTLVQRTHNEITKDTIVITEYENPTKFRYITMEDVETNGKFVCEIESQLESCCQDYSQNKHYVHSQYVIVRYYLVTTVKYLRGRVIHFRGDGVYLVESLDYGFRFLCRQLNLWVLPKKYSHKHMNAFWGGLYGVSPSERVEWSKIAVDLLHHQLEQAPNVIFTIKYYSTDIQHNYGNMLIKSSHEDQESFLDAAGYLLERHCARLDHQFMTTRNSENDLCDLRSVQLNEAGIKPNPFIASVIQLMELQRTKITQRVGLQSNDKTVKPCGTLKPPFEQLEKLDYILQMSSPREIPQSARKLSVVKCRNERSMNNAFLAASSSKSSSINSSSDSSTKMIKRKATENCTIGATKSQDVELALPAPNNPTDRSIFNRKIDPQPKTFAQPQLTEPKGTPTMKPKQSTFDIEKLDRIIKEMNCSSLVEKVPSARHQHLKKSTLLDKWKHSQKDQLLLAHSKEQVLPLRGSSRSLFHHYVGQAMGEMNIQSPRRLQSYAWPHLMKGYTMVAIDDTGSGRSWSYLPTLCSLVISTMQKTPTTSKDACKLGPLAVLVADSVTNANLLSKHCSLLMKSYETKMLKVVNTHDHSMLDVQRILLNSCGIFVTTVSHWNRLIRDTKFRFIDEHRLKHFIMDDYDRMLSAGPYVLKNVLHHLQSLAIPELQLVIIAQQWHRRLFLQLVERFDRNPLLLFADFLEAAIYGNIKLDVKLLQSSKKTQLLMDYLAVHVPRSRTIIYCKNDEELAGLQMELKAVGHDCIGIQDAQHQKIHELLLVSDADQHSALLPIKNFGLLIHYSMPASWSKFSMRFHAIIDNIGNILAPQDECLDTTSYMMLDESNTYELLRLAQFLTAHNIKLDEQMQQMVASCRQLTDQKRIFCHRMLNRGECVEKACNMRHFPVEGELQRGHSALWQPGNVVCCKLVKVYNPGHFVMMAKRYKLSDSDSWQAALPQPSMRKLSTALSLQMSLEQNQRMQQELSISEICVIQRGLGYQRVRIVDLSDKRLVTVQQLDEGRELLKVKRTELLQCDDDFKKIQPLAMEVRLCGLMPCDSDDGDWLPEATKWVSSQLSNLNDNQHLQIIVDFAMLDTIYVTDIVLLQDCPSMKTSVKAMQLYNELLEREFGQRDEHSIQGLHRMYEELFQAQQEQNLSCDVFDFKEILGDSADNDAVRQESDCSSDNELYKAKTVDSVPQQIECPRQDHDIVSSVIDGESKLQEVEFQGSAAKESSAPMEAFIDVLIKDLQSDNPKSKEGATNIMHQILASETPAKRFTTDQKRAPTRQEVIPKSVSNAIYYTATADNAVRPKVKWHQTLTQIEIVFEQQVSQYQLIHTGSVLVYHVHETTPPQRCFLNLLGEVQILSERQHGFQLQVKLAKLGLNTYWPTLLSSLSAQQHSQWLVYDTERSALPQSNTYLLNFKRCVQRSTQISNSYSDDNEDSNFSDNHELSFTNEELSWSEDEF</sequence>
<evidence type="ECO:0000256" key="12">
    <source>
        <dbReference type="ARBA" id="ARBA00047984"/>
    </source>
</evidence>
<keyword evidence="6" id="KW-0378">Hydrolase</keyword>
<accession>A0A6P8XLQ4</accession>
<dbReference type="GO" id="GO:0005524">
    <property type="term" value="F:ATP binding"/>
    <property type="evidence" value="ECO:0007669"/>
    <property type="project" value="UniProtKB-KW"/>
</dbReference>
<dbReference type="GO" id="GO:0007283">
    <property type="term" value="P:spermatogenesis"/>
    <property type="evidence" value="ECO:0007669"/>
    <property type="project" value="UniProtKB-KW"/>
</dbReference>
<dbReference type="GO" id="GO:0042078">
    <property type="term" value="P:germ-line stem cell division"/>
    <property type="evidence" value="ECO:0007669"/>
    <property type="project" value="TreeGrafter"/>
</dbReference>
<evidence type="ECO:0000256" key="6">
    <source>
        <dbReference type="ARBA" id="ARBA00022801"/>
    </source>
</evidence>
<keyword evidence="9" id="KW-0744">Spermatogenesis</keyword>
<dbReference type="GO" id="GO:0003724">
    <property type="term" value="F:RNA helicase activity"/>
    <property type="evidence" value="ECO:0007669"/>
    <property type="project" value="UniProtKB-EC"/>
</dbReference>
<feature type="domain" description="Tudor" evidence="14">
    <location>
        <begin position="960"/>
        <end position="1052"/>
    </location>
</feature>
<dbReference type="RefSeq" id="XP_034099476.2">
    <property type="nucleotide sequence ID" value="XM_034243585.2"/>
</dbReference>
<dbReference type="Pfam" id="PF00270">
    <property type="entry name" value="DEAD"/>
    <property type="match status" value="1"/>
</dbReference>
<dbReference type="EC" id="3.6.4.13" evidence="1"/>
<evidence type="ECO:0000313" key="15">
    <source>
        <dbReference type="Proteomes" id="UP000515160"/>
    </source>
</evidence>
<dbReference type="GeneID" id="117564706"/>
<keyword evidence="10" id="KW-0943">RNA-mediated gene silencing</keyword>
<name>A0A6P8XLQ4_DROAB</name>
<dbReference type="RefSeq" id="XP_051858382.1">
    <property type="nucleotide sequence ID" value="XM_052002422.1"/>
</dbReference>
<dbReference type="SUPFAM" id="SSF63748">
    <property type="entry name" value="Tudor/PWWP/MBT"/>
    <property type="match status" value="2"/>
</dbReference>
<evidence type="ECO:0000256" key="9">
    <source>
        <dbReference type="ARBA" id="ARBA00022871"/>
    </source>
</evidence>
<evidence type="ECO:0000256" key="10">
    <source>
        <dbReference type="ARBA" id="ARBA00023158"/>
    </source>
</evidence>
<dbReference type="SUPFAM" id="SSF52540">
    <property type="entry name" value="P-loop containing nucleoside triphosphate hydrolases"/>
    <property type="match status" value="1"/>
</dbReference>
<keyword evidence="5" id="KW-0221">Differentiation</keyword>
<keyword evidence="3" id="KW-0677">Repeat</keyword>
<keyword evidence="2" id="KW-0217">Developmental protein</keyword>
<evidence type="ECO:0000256" key="8">
    <source>
        <dbReference type="ARBA" id="ARBA00022840"/>
    </source>
</evidence>
<evidence type="ECO:0000313" key="18">
    <source>
        <dbReference type="RefSeq" id="XP_051858382.1"/>
    </source>
</evidence>
<feature type="domain" description="DEAD/DEAH-box helicase" evidence="13">
    <location>
        <begin position="503"/>
        <end position="668"/>
    </location>
</feature>
<dbReference type="RefSeq" id="XP_034099477.2">
    <property type="nucleotide sequence ID" value="XM_034243586.2"/>
</dbReference>
<gene>
    <name evidence="16 17 18" type="primary">LOC117564706</name>
</gene>
<evidence type="ECO:0000259" key="14">
    <source>
        <dbReference type="Pfam" id="PF00567"/>
    </source>
</evidence>
<organism evidence="15 17">
    <name type="scientific">Drosophila albomicans</name>
    <name type="common">Fruit fly</name>
    <dbReference type="NCBI Taxonomy" id="7291"/>
    <lineage>
        <taxon>Eukaryota</taxon>
        <taxon>Metazoa</taxon>
        <taxon>Ecdysozoa</taxon>
        <taxon>Arthropoda</taxon>
        <taxon>Hexapoda</taxon>
        <taxon>Insecta</taxon>
        <taxon>Pterygota</taxon>
        <taxon>Neoptera</taxon>
        <taxon>Endopterygota</taxon>
        <taxon>Diptera</taxon>
        <taxon>Brachycera</taxon>
        <taxon>Muscomorpha</taxon>
        <taxon>Ephydroidea</taxon>
        <taxon>Drosophilidae</taxon>
        <taxon>Drosophila</taxon>
    </lineage>
</organism>
<dbReference type="GO" id="GO:0005737">
    <property type="term" value="C:cytoplasm"/>
    <property type="evidence" value="ECO:0007669"/>
    <property type="project" value="UniProtKB-ARBA"/>
</dbReference>
<comment type="catalytic activity">
    <reaction evidence="12">
        <text>ATP + H2O = ADP + phosphate + H(+)</text>
        <dbReference type="Rhea" id="RHEA:13065"/>
        <dbReference type="ChEBI" id="CHEBI:15377"/>
        <dbReference type="ChEBI" id="CHEBI:15378"/>
        <dbReference type="ChEBI" id="CHEBI:30616"/>
        <dbReference type="ChEBI" id="CHEBI:43474"/>
        <dbReference type="ChEBI" id="CHEBI:456216"/>
        <dbReference type="EC" id="3.6.4.13"/>
    </reaction>
</comment>
<dbReference type="GO" id="GO:0016787">
    <property type="term" value="F:hydrolase activity"/>
    <property type="evidence" value="ECO:0007669"/>
    <property type="project" value="UniProtKB-KW"/>
</dbReference>
<dbReference type="OrthoDB" id="249932at2759"/>
<reference evidence="16 17" key="1">
    <citation type="submission" date="2025-04" db="UniProtKB">
        <authorList>
            <consortium name="RefSeq"/>
        </authorList>
    </citation>
    <scope>IDENTIFICATION</scope>
    <source>
        <strain evidence="16 17">15112-1751.03</strain>
        <tissue evidence="16 17">Whole Adult</tissue>
    </source>
</reference>
<evidence type="ECO:0000256" key="5">
    <source>
        <dbReference type="ARBA" id="ARBA00022782"/>
    </source>
</evidence>